<sequence length="138" mass="14723">MKKKAAGGPKSWRAGSATEVRRAVVRFGASERKLRLHAVACCRLVGDQITHPDCVALVELIERRADADSLAAAQTKLRTAVGAGHDRRRSAGRTCGSLDTRRGHRPTRTSAPRCRGSATPAGSATCSLRCLAHAARRV</sequence>
<organism evidence="2 3">
    <name type="scientific">Gemmata algarum</name>
    <dbReference type="NCBI Taxonomy" id="2975278"/>
    <lineage>
        <taxon>Bacteria</taxon>
        <taxon>Pseudomonadati</taxon>
        <taxon>Planctomycetota</taxon>
        <taxon>Planctomycetia</taxon>
        <taxon>Gemmatales</taxon>
        <taxon>Gemmataceae</taxon>
        <taxon>Gemmata</taxon>
    </lineage>
</organism>
<evidence type="ECO:0000256" key="1">
    <source>
        <dbReference type="SAM" id="MobiDB-lite"/>
    </source>
</evidence>
<comment type="caution">
    <text evidence="2">The sequence shown here is derived from an EMBL/GenBank/DDBJ whole genome shotgun (WGS) entry which is preliminary data.</text>
</comment>
<gene>
    <name evidence="2" type="ORF">R5W23_000694</name>
</gene>
<proteinExistence type="predicted"/>
<evidence type="ECO:0000313" key="3">
    <source>
        <dbReference type="Proteomes" id="UP001272242"/>
    </source>
</evidence>
<dbReference type="RefSeq" id="WP_320686398.1">
    <property type="nucleotide sequence ID" value="NZ_JAXBLV010000122.1"/>
</dbReference>
<reference evidence="3" key="1">
    <citation type="journal article" date="2023" name="Mar. Drugs">
        <title>Gemmata algarum, a Novel Planctomycete Isolated from an Algal Mat, Displays Antimicrobial Activity.</title>
        <authorList>
            <person name="Kumar G."/>
            <person name="Kallscheuer N."/>
            <person name="Kashif M."/>
            <person name="Ahamad S."/>
            <person name="Jagadeeshwari U."/>
            <person name="Pannikurungottu S."/>
            <person name="Haufschild T."/>
            <person name="Kabuu M."/>
            <person name="Sasikala C."/>
            <person name="Jogler C."/>
            <person name="Ramana C."/>
        </authorList>
    </citation>
    <scope>NUCLEOTIDE SEQUENCE [LARGE SCALE GENOMIC DNA]</scope>
    <source>
        <strain evidence="3">JC673</strain>
    </source>
</reference>
<feature type="region of interest" description="Disordered" evidence="1">
    <location>
        <begin position="81"/>
        <end position="122"/>
    </location>
</feature>
<dbReference type="EMBL" id="JAXBLV010000122">
    <property type="protein sequence ID" value="MDY3559681.1"/>
    <property type="molecule type" value="Genomic_DNA"/>
</dbReference>
<protein>
    <submittedName>
        <fullName evidence="2">Uncharacterized protein</fullName>
    </submittedName>
</protein>
<dbReference type="Proteomes" id="UP001272242">
    <property type="component" value="Unassembled WGS sequence"/>
</dbReference>
<keyword evidence="3" id="KW-1185">Reference proteome</keyword>
<accession>A0ABU5EWX3</accession>
<evidence type="ECO:0000313" key="2">
    <source>
        <dbReference type="EMBL" id="MDY3559681.1"/>
    </source>
</evidence>
<name>A0ABU5EWX3_9BACT</name>